<protein>
    <submittedName>
        <fullName evidence="1">Uncharacterized protein</fullName>
    </submittedName>
</protein>
<dbReference type="GeneID" id="40263772"/>
<dbReference type="Proteomes" id="UP000302218">
    <property type="component" value="Chromosome"/>
</dbReference>
<dbReference type="EMBL" id="CP040330">
    <property type="protein sequence ID" value="QCS40959.1"/>
    <property type="molecule type" value="Genomic_DNA"/>
</dbReference>
<organism evidence="1 2">
    <name type="scientific">Natrinema versiforme</name>
    <dbReference type="NCBI Taxonomy" id="88724"/>
    <lineage>
        <taxon>Archaea</taxon>
        <taxon>Methanobacteriati</taxon>
        <taxon>Methanobacteriota</taxon>
        <taxon>Stenosarchaea group</taxon>
        <taxon>Halobacteria</taxon>
        <taxon>Halobacteriales</taxon>
        <taxon>Natrialbaceae</taxon>
        <taxon>Natrinema</taxon>
    </lineage>
</organism>
<dbReference type="OrthoDB" id="178079at2157"/>
<proteinExistence type="predicted"/>
<gene>
    <name evidence="1" type="ORF">FEJ81_00835</name>
</gene>
<evidence type="ECO:0000313" key="2">
    <source>
        <dbReference type="Proteomes" id="UP000302218"/>
    </source>
</evidence>
<evidence type="ECO:0000313" key="1">
    <source>
        <dbReference type="EMBL" id="QCS40959.1"/>
    </source>
</evidence>
<sequence length="64" mass="6898">MPVTALLGTKPTRSPPIRAVVAAAKREFDRGNWGRGCVLLGLVVLARLGRFIDPTARRVSDAAR</sequence>
<accession>A0A4V1FXF8</accession>
<name>A0A4V1FXF8_9EURY</name>
<dbReference type="RefSeq" id="WP_138243483.1">
    <property type="nucleotide sequence ID" value="NZ_CP040330.1"/>
</dbReference>
<reference evidence="2" key="1">
    <citation type="submission" date="2019-05" db="EMBL/GenBank/DDBJ databases">
        <title>Genome sequence and methylation pattern of the halophilic Archaeon Natrinema versiforme BOL5-4.</title>
        <authorList>
            <person name="DasSarma P."/>
            <person name="Anton B.P."/>
            <person name="DasSarma S.L."/>
            <person name="Martinez F.L."/>
            <person name="Guzman D."/>
            <person name="Roberts R.J."/>
            <person name="DasSarma S."/>
        </authorList>
    </citation>
    <scope>NUCLEOTIDE SEQUENCE [LARGE SCALE GENOMIC DNA]</scope>
    <source>
        <strain evidence="2">BOL5-4</strain>
    </source>
</reference>
<dbReference type="AlphaFoldDB" id="A0A4V1FXF8"/>
<dbReference type="KEGG" id="nvr:FEJ81_00835"/>